<feature type="region of interest" description="Disordered" evidence="1">
    <location>
        <begin position="1"/>
        <end position="66"/>
    </location>
</feature>
<accession>A0ABW0DER2</accession>
<keyword evidence="3" id="KW-1185">Reference proteome</keyword>
<organism evidence="2 3">
    <name type="scientific">Streptomyces fimbriatus</name>
    <dbReference type="NCBI Taxonomy" id="68197"/>
    <lineage>
        <taxon>Bacteria</taxon>
        <taxon>Bacillati</taxon>
        <taxon>Actinomycetota</taxon>
        <taxon>Actinomycetes</taxon>
        <taxon>Kitasatosporales</taxon>
        <taxon>Streptomycetaceae</taxon>
        <taxon>Streptomyces</taxon>
    </lineage>
</organism>
<proteinExistence type="predicted"/>
<name>A0ABW0DER2_STRFI</name>
<sequence length="66" mass="6366">MPMVPALAAVRTAQRAAGDGASPGTQAPPSGSRAGAASARSRPDCSTRSRSTSAAAVTVARTAGRG</sequence>
<evidence type="ECO:0000256" key="1">
    <source>
        <dbReference type="SAM" id="MobiDB-lite"/>
    </source>
</evidence>
<reference evidence="3" key="1">
    <citation type="journal article" date="2019" name="Int. J. Syst. Evol. Microbiol.">
        <title>The Global Catalogue of Microorganisms (GCM) 10K type strain sequencing project: providing services to taxonomists for standard genome sequencing and annotation.</title>
        <authorList>
            <consortium name="The Broad Institute Genomics Platform"/>
            <consortium name="The Broad Institute Genome Sequencing Center for Infectious Disease"/>
            <person name="Wu L."/>
            <person name="Ma J."/>
        </authorList>
    </citation>
    <scope>NUCLEOTIDE SEQUENCE [LARGE SCALE GENOMIC DNA]</scope>
    <source>
        <strain evidence="3">CCM 8479</strain>
    </source>
</reference>
<comment type="caution">
    <text evidence="2">The sequence shown here is derived from an EMBL/GenBank/DDBJ whole genome shotgun (WGS) entry which is preliminary data.</text>
</comment>
<evidence type="ECO:0000313" key="2">
    <source>
        <dbReference type="EMBL" id="MFC5228339.1"/>
    </source>
</evidence>
<feature type="non-terminal residue" evidence="2">
    <location>
        <position position="66"/>
    </location>
</feature>
<dbReference type="EMBL" id="JBHSKL010000039">
    <property type="protein sequence ID" value="MFC5228339.1"/>
    <property type="molecule type" value="Genomic_DNA"/>
</dbReference>
<protein>
    <submittedName>
        <fullName evidence="2">Uncharacterized protein</fullName>
    </submittedName>
</protein>
<feature type="compositionally biased region" description="Low complexity" evidence="1">
    <location>
        <begin position="48"/>
        <end position="66"/>
    </location>
</feature>
<gene>
    <name evidence="2" type="ORF">ACFPN6_27965</name>
</gene>
<dbReference type="Proteomes" id="UP001596156">
    <property type="component" value="Unassembled WGS sequence"/>
</dbReference>
<dbReference type="RefSeq" id="WP_381573511.1">
    <property type="nucleotide sequence ID" value="NZ_JBHSKL010000039.1"/>
</dbReference>
<feature type="compositionally biased region" description="Low complexity" evidence="1">
    <location>
        <begin position="27"/>
        <end position="40"/>
    </location>
</feature>
<evidence type="ECO:0000313" key="3">
    <source>
        <dbReference type="Proteomes" id="UP001596156"/>
    </source>
</evidence>
<feature type="compositionally biased region" description="Low complexity" evidence="1">
    <location>
        <begin position="1"/>
        <end position="17"/>
    </location>
</feature>